<dbReference type="InterPro" id="IPR003323">
    <property type="entry name" value="OTU_dom"/>
</dbReference>
<dbReference type="SUPFAM" id="SSF54001">
    <property type="entry name" value="Cysteine proteinases"/>
    <property type="match status" value="1"/>
</dbReference>
<dbReference type="Pfam" id="PF02338">
    <property type="entry name" value="OTU"/>
    <property type="match status" value="1"/>
</dbReference>
<dbReference type="EMBL" id="LSRX01004138">
    <property type="protein sequence ID" value="OLP74185.1"/>
    <property type="molecule type" value="Genomic_DNA"/>
</dbReference>
<feature type="compositionally biased region" description="Basic and acidic residues" evidence="1">
    <location>
        <begin position="324"/>
        <end position="337"/>
    </location>
</feature>
<dbReference type="GO" id="GO:0016579">
    <property type="term" value="P:protein deubiquitination"/>
    <property type="evidence" value="ECO:0007669"/>
    <property type="project" value="TreeGrafter"/>
</dbReference>
<protein>
    <recommendedName>
        <fullName evidence="2">OTU domain-containing protein</fullName>
    </recommendedName>
</protein>
<name>A0A1Q9BU36_SYMMI</name>
<reference evidence="3 4" key="1">
    <citation type="submission" date="2016-02" db="EMBL/GenBank/DDBJ databases">
        <title>Genome analysis of coral dinoflagellate symbionts highlights evolutionary adaptations to a symbiotic lifestyle.</title>
        <authorList>
            <person name="Aranda M."/>
            <person name="Li Y."/>
            <person name="Liew Y.J."/>
            <person name="Baumgarten S."/>
            <person name="Simakov O."/>
            <person name="Wilson M."/>
            <person name="Piel J."/>
            <person name="Ashoor H."/>
            <person name="Bougouffa S."/>
            <person name="Bajic V.B."/>
            <person name="Ryu T."/>
            <person name="Ravasi T."/>
            <person name="Bayer T."/>
            <person name="Micklem G."/>
            <person name="Kim H."/>
            <person name="Bhak J."/>
            <person name="Lajeunesse T.C."/>
            <person name="Voolstra C.R."/>
        </authorList>
    </citation>
    <scope>NUCLEOTIDE SEQUENCE [LARGE SCALE GENOMIC DNA]</scope>
    <source>
        <strain evidence="3 4">CCMP2467</strain>
    </source>
</reference>
<evidence type="ECO:0000256" key="1">
    <source>
        <dbReference type="SAM" id="MobiDB-lite"/>
    </source>
</evidence>
<accession>A0A1Q9BU36</accession>
<feature type="compositionally biased region" description="Basic residues" evidence="1">
    <location>
        <begin position="287"/>
        <end position="298"/>
    </location>
</feature>
<dbReference type="PROSITE" id="PS50802">
    <property type="entry name" value="OTU"/>
    <property type="match status" value="1"/>
</dbReference>
<feature type="non-terminal residue" evidence="3">
    <location>
        <position position="1078"/>
    </location>
</feature>
<gene>
    <name evidence="3" type="ORF">AK812_SmicGene46350</name>
</gene>
<proteinExistence type="predicted"/>
<dbReference type="InterPro" id="IPR050704">
    <property type="entry name" value="Peptidase_C85-like"/>
</dbReference>
<dbReference type="Gene3D" id="3.90.70.80">
    <property type="match status" value="1"/>
</dbReference>
<organism evidence="3 4">
    <name type="scientific">Symbiodinium microadriaticum</name>
    <name type="common">Dinoflagellate</name>
    <name type="synonym">Zooxanthella microadriatica</name>
    <dbReference type="NCBI Taxonomy" id="2951"/>
    <lineage>
        <taxon>Eukaryota</taxon>
        <taxon>Sar</taxon>
        <taxon>Alveolata</taxon>
        <taxon>Dinophyceae</taxon>
        <taxon>Suessiales</taxon>
        <taxon>Symbiodiniaceae</taxon>
        <taxon>Symbiodinium</taxon>
    </lineage>
</organism>
<dbReference type="AlphaFoldDB" id="A0A1Q9BU36"/>
<dbReference type="GO" id="GO:0004843">
    <property type="term" value="F:cysteine-type deubiquitinase activity"/>
    <property type="evidence" value="ECO:0007669"/>
    <property type="project" value="TreeGrafter"/>
</dbReference>
<dbReference type="PANTHER" id="PTHR12419">
    <property type="entry name" value="OTU DOMAIN CONTAINING PROTEIN"/>
    <property type="match status" value="1"/>
</dbReference>
<feature type="region of interest" description="Disordered" evidence="1">
    <location>
        <begin position="265"/>
        <end position="368"/>
    </location>
</feature>
<comment type="caution">
    <text evidence="3">The sequence shown here is derived from an EMBL/GenBank/DDBJ whole genome shotgun (WGS) entry which is preliminary data.</text>
</comment>
<evidence type="ECO:0000259" key="2">
    <source>
        <dbReference type="PROSITE" id="PS50802"/>
    </source>
</evidence>
<evidence type="ECO:0000313" key="3">
    <source>
        <dbReference type="EMBL" id="OLP74185.1"/>
    </source>
</evidence>
<sequence>MQCAANVFGGRTQLGASHMHLASDVNGENGSGLPVINFNGNNGPGMIADCSPYESPCVHYKNRAAVKSMIGNFIDGQNAGFTLRSRLCYHMFSELSFNTPVQSLPAYPDSDARTFVDCKLCSDNGSGPPVINFCGNNGHGMIADCSPYKSPCARFQNRVPIQVSCDHVSPRLDAHATHGLNAFAIAAQCAPCISALTEAMHELDHNHLHACRIGEASHPGPGVTSQLSFLGPEFAKQIQAQIEAAVQAAVMQALRQLNIPGLAAGAMPATRPHSQGDVPMPAGGPGPKKRQRKRKKKVKDAAAIDAAVDEPPQPARRVVVAGDDAGKARGHRPDAGGRGKGKGNPKPNQVPPVPDGEGWQLVRPKSRRDQDGEFALRAEDWSAPIVEFSKLATFLDGAKPGTTLEAVVYIKPDQKEVASNLIRGAGAPYKFLLIYLDKKDGVRTPGLVDGRLVFRQAVVIQLSSDKNFGGVPQPKGINATAVKIQPATETAVLFMKVYKNFASADFWKRFGSNPNRSLVQWASQHRMRVLDTFSWAIEKGRADVGELFGGMARVRKTDLEAFLQLSGTQGIFIDTARRHGVQSKVTWIDRTSGETPSAYHERALRQGSDLGLVTNANRLGWRKKLAAGETEQRLWQVDGLPFEWDDEIVKQLLESNFGEITIISHRRSRLGQNFRFKAASRQEGRDIVPLVAEGANGTHTTYWATWALPANVSVRRKPLPRTAVPVAQIPELKTVTAPCKQGPTQDAEPKDDGTEVKPVPQAKRSKQEVRALPDDLIRTTVPTDGSCLFHAVSQGLQWLKEDRDVHPRILRAETIDHMRRHAPTYEAEWDHKGPDGCDFSGSFKDYLTIMEQSTSYATDIEFKALARVLDLKLVVIPAGTHWQPMCFHHKAKRLLVLWYDALHIDLLLPKDGAAKYPDSYVQITAGPTGGLRAGGVGRPPSVFTAASSSQVCRASAKTKPRSVFTTKTKAASVFTAPSFSQVRTSAQVSGAQGHSHAAASVDAVAAERVVARRTQVPGQVQETVSDATVGDLSDCDQQALETDGPAVPRKLRKCAYRPVCPMPSDKIFRCKLCPFQKQ</sequence>
<feature type="domain" description="OTU" evidence="2">
    <location>
        <begin position="776"/>
        <end position="910"/>
    </location>
</feature>
<feature type="region of interest" description="Disordered" evidence="1">
    <location>
        <begin position="735"/>
        <end position="769"/>
    </location>
</feature>
<dbReference type="Proteomes" id="UP000186817">
    <property type="component" value="Unassembled WGS sequence"/>
</dbReference>
<dbReference type="InterPro" id="IPR038765">
    <property type="entry name" value="Papain-like_cys_pep_sf"/>
</dbReference>
<dbReference type="CDD" id="cd22744">
    <property type="entry name" value="OTU"/>
    <property type="match status" value="1"/>
</dbReference>
<dbReference type="OrthoDB" id="429063at2759"/>
<keyword evidence="4" id="KW-1185">Reference proteome</keyword>
<evidence type="ECO:0000313" key="4">
    <source>
        <dbReference type="Proteomes" id="UP000186817"/>
    </source>
</evidence>